<evidence type="ECO:0000313" key="1">
    <source>
        <dbReference type="EMBL" id="KAJ9072742.1"/>
    </source>
</evidence>
<sequence length="103" mass="11865">MSSTPSYIQSLVHHPDNFSKELPLQSLKRLQNRELQVQPEPFIGKLGYIARQEVEDDMSGIKPPPLTPDPCQVDLINKPATDLFYNWITHQNPLNSMVRIQRL</sequence>
<dbReference type="EMBL" id="QTSX02002969">
    <property type="protein sequence ID" value="KAJ9072742.1"/>
    <property type="molecule type" value="Genomic_DNA"/>
</dbReference>
<dbReference type="Proteomes" id="UP001165960">
    <property type="component" value="Unassembled WGS sequence"/>
</dbReference>
<comment type="caution">
    <text evidence="1">The sequence shown here is derived from an EMBL/GenBank/DDBJ whole genome shotgun (WGS) entry which is preliminary data.</text>
</comment>
<accession>A0ACC2TDR1</accession>
<name>A0ACC2TDR1_9FUNG</name>
<gene>
    <name evidence="1" type="ORF">DSO57_1024135</name>
</gene>
<reference evidence="1" key="1">
    <citation type="submission" date="2022-04" db="EMBL/GenBank/DDBJ databases">
        <title>Genome of the entomopathogenic fungus Entomophthora muscae.</title>
        <authorList>
            <person name="Elya C."/>
            <person name="Lovett B.R."/>
            <person name="Lee E."/>
            <person name="Macias A.M."/>
            <person name="Hajek A.E."/>
            <person name="De Bivort B.L."/>
            <person name="Kasson M.T."/>
            <person name="De Fine Licht H.H."/>
            <person name="Stajich J.E."/>
        </authorList>
    </citation>
    <scope>NUCLEOTIDE SEQUENCE</scope>
    <source>
        <strain evidence="1">Berkeley</strain>
    </source>
</reference>
<organism evidence="1 2">
    <name type="scientific">Entomophthora muscae</name>
    <dbReference type="NCBI Taxonomy" id="34485"/>
    <lineage>
        <taxon>Eukaryota</taxon>
        <taxon>Fungi</taxon>
        <taxon>Fungi incertae sedis</taxon>
        <taxon>Zoopagomycota</taxon>
        <taxon>Entomophthoromycotina</taxon>
        <taxon>Entomophthoromycetes</taxon>
        <taxon>Entomophthorales</taxon>
        <taxon>Entomophthoraceae</taxon>
        <taxon>Entomophthora</taxon>
    </lineage>
</organism>
<keyword evidence="2" id="KW-1185">Reference proteome</keyword>
<proteinExistence type="predicted"/>
<protein>
    <submittedName>
        <fullName evidence="1">Uncharacterized protein</fullName>
    </submittedName>
</protein>
<evidence type="ECO:0000313" key="2">
    <source>
        <dbReference type="Proteomes" id="UP001165960"/>
    </source>
</evidence>